<keyword evidence="9" id="KW-1185">Reference proteome</keyword>
<dbReference type="EMBL" id="JACMSF010000085">
    <property type="protein sequence ID" value="MBC2907644.1"/>
    <property type="molecule type" value="Genomic_DNA"/>
</dbReference>
<dbReference type="GO" id="GO:0016887">
    <property type="term" value="F:ATP hydrolysis activity"/>
    <property type="evidence" value="ECO:0007669"/>
    <property type="project" value="InterPro"/>
</dbReference>
<accession>A0A7X1MDL7</accession>
<dbReference type="InterPro" id="IPR003593">
    <property type="entry name" value="AAA+_ATPase"/>
</dbReference>
<dbReference type="InterPro" id="IPR050763">
    <property type="entry name" value="ABC_transporter_ATP-binding"/>
</dbReference>
<dbReference type="InterPro" id="IPR027417">
    <property type="entry name" value="P-loop_NTPase"/>
</dbReference>
<dbReference type="Pfam" id="PF00005">
    <property type="entry name" value="ABC_tran"/>
    <property type="match status" value="1"/>
</dbReference>
<dbReference type="GO" id="GO:0046677">
    <property type="term" value="P:response to antibiotic"/>
    <property type="evidence" value="ECO:0007669"/>
    <property type="project" value="UniProtKB-KW"/>
</dbReference>
<dbReference type="PROSITE" id="PS50893">
    <property type="entry name" value="ABC_TRANSPORTER_2"/>
    <property type="match status" value="1"/>
</dbReference>
<evidence type="ECO:0000313" key="9">
    <source>
        <dbReference type="Proteomes" id="UP000584670"/>
    </source>
</evidence>
<dbReference type="PROSITE" id="PS00211">
    <property type="entry name" value="ABC_TRANSPORTER_1"/>
    <property type="match status" value="1"/>
</dbReference>
<evidence type="ECO:0000256" key="6">
    <source>
        <dbReference type="ARBA" id="ARBA00023251"/>
    </source>
</evidence>
<protein>
    <submittedName>
        <fullName evidence="8">ATP-binding cassette domain-containing protein</fullName>
    </submittedName>
</protein>
<keyword evidence="4" id="KW-0547">Nucleotide-binding</keyword>
<dbReference type="GO" id="GO:0005524">
    <property type="term" value="F:ATP binding"/>
    <property type="evidence" value="ECO:0007669"/>
    <property type="project" value="UniProtKB-KW"/>
</dbReference>
<keyword evidence="3" id="KW-0813">Transport</keyword>
<name>A0A7X1MDL7_9ACTN</name>
<evidence type="ECO:0000256" key="2">
    <source>
        <dbReference type="ARBA" id="ARBA00005417"/>
    </source>
</evidence>
<comment type="caution">
    <text evidence="8">The sequence shown here is derived from an EMBL/GenBank/DDBJ whole genome shotgun (WGS) entry which is preliminary data.</text>
</comment>
<evidence type="ECO:0000256" key="3">
    <source>
        <dbReference type="ARBA" id="ARBA00022448"/>
    </source>
</evidence>
<comment type="subcellular location">
    <subcellularLocation>
        <location evidence="1">Cell membrane</location>
        <topology evidence="1">Peripheral membrane protein</topology>
    </subcellularLocation>
</comment>
<dbReference type="Proteomes" id="UP000584670">
    <property type="component" value="Unassembled WGS sequence"/>
</dbReference>
<dbReference type="InterPro" id="IPR003439">
    <property type="entry name" value="ABC_transporter-like_ATP-bd"/>
</dbReference>
<proteinExistence type="inferred from homology"/>
<dbReference type="PANTHER" id="PTHR42711:SF5">
    <property type="entry name" value="ABC TRANSPORTER ATP-BINDING PROTEIN NATA"/>
    <property type="match status" value="1"/>
</dbReference>
<feature type="domain" description="ABC transporter" evidence="7">
    <location>
        <begin position="21"/>
        <end position="254"/>
    </location>
</feature>
<dbReference type="InterPro" id="IPR017871">
    <property type="entry name" value="ABC_transporter-like_CS"/>
</dbReference>
<evidence type="ECO:0000256" key="4">
    <source>
        <dbReference type="ARBA" id="ARBA00022741"/>
    </source>
</evidence>
<keyword evidence="6" id="KW-0046">Antibiotic resistance</keyword>
<gene>
    <name evidence="8" type="ORF">H4N64_40280</name>
</gene>
<evidence type="ECO:0000256" key="5">
    <source>
        <dbReference type="ARBA" id="ARBA00022840"/>
    </source>
</evidence>
<dbReference type="Gene3D" id="3.40.50.300">
    <property type="entry name" value="P-loop containing nucleotide triphosphate hydrolases"/>
    <property type="match status" value="1"/>
</dbReference>
<organism evidence="8 9">
    <name type="scientific">Streptomyces cupreus</name>
    <dbReference type="NCBI Taxonomy" id="2759956"/>
    <lineage>
        <taxon>Bacteria</taxon>
        <taxon>Bacillati</taxon>
        <taxon>Actinomycetota</taxon>
        <taxon>Actinomycetes</taxon>
        <taxon>Kitasatosporales</taxon>
        <taxon>Streptomycetaceae</taxon>
        <taxon>Streptomyces</taxon>
    </lineage>
</organism>
<comment type="similarity">
    <text evidence="2">Belongs to the ABC transporter superfamily.</text>
</comment>
<dbReference type="SUPFAM" id="SSF52540">
    <property type="entry name" value="P-loop containing nucleoside triphosphate hydrolases"/>
    <property type="match status" value="1"/>
</dbReference>
<evidence type="ECO:0000259" key="7">
    <source>
        <dbReference type="PROSITE" id="PS50893"/>
    </source>
</evidence>
<reference evidence="8 9" key="1">
    <citation type="submission" date="2020-08" db="EMBL/GenBank/DDBJ databases">
        <title>Streptomyces sp. PSKA01 genome sequencing and assembly.</title>
        <authorList>
            <person name="Mandal S."/>
            <person name="Maiti P.K."/>
            <person name="Das P."/>
        </authorList>
    </citation>
    <scope>NUCLEOTIDE SEQUENCE [LARGE SCALE GENOMIC DNA]</scope>
    <source>
        <strain evidence="8 9">PSKA01</strain>
    </source>
</reference>
<evidence type="ECO:0000313" key="8">
    <source>
        <dbReference type="EMBL" id="MBC2907644.1"/>
    </source>
</evidence>
<dbReference type="PANTHER" id="PTHR42711">
    <property type="entry name" value="ABC TRANSPORTER ATP-BINDING PROTEIN"/>
    <property type="match status" value="1"/>
</dbReference>
<evidence type="ECO:0000256" key="1">
    <source>
        <dbReference type="ARBA" id="ARBA00004202"/>
    </source>
</evidence>
<sequence>MNSVSTTPLPPATLKDAAVEVKGVNVVFHRRGSEPYQAVTNLSFTIPQGTVFCLLGPNGSGKTTTINVLNGLLRPTGGDVRVSGLDPTRDRRELLRRIALVPQETALYNELTGAENLEFHAKYYGVAPREVRDRIAHVLELVGLTDRATHRTGTYSGGMQRRLALARALLTDPEVLFLDEPTLGVDVQSRQAIWERIEQLADEGKTVLLTTNYMEEADALGREVHIIDHGATVAHGTQAELKAMVQGSRVVLEFAAPERADRARAVLDAVSPTTVPSEGSLSIAVPRGVETVAFLRQVLDEINAVGGVTGFRFSEPSLQDVFLHFTGRALRD</sequence>
<keyword evidence="5 8" id="KW-0067">ATP-binding</keyword>
<dbReference type="AlphaFoldDB" id="A0A7X1MDL7"/>
<dbReference type="GO" id="GO:0005886">
    <property type="term" value="C:plasma membrane"/>
    <property type="evidence" value="ECO:0007669"/>
    <property type="project" value="UniProtKB-SubCell"/>
</dbReference>
<dbReference type="SMART" id="SM00382">
    <property type="entry name" value="AAA"/>
    <property type="match status" value="1"/>
</dbReference>